<gene>
    <name evidence="1" type="ORF">PICMEDRAFT_131288</name>
</gene>
<keyword evidence="2" id="KW-1185">Reference proteome</keyword>
<dbReference type="GeneID" id="30176706"/>
<dbReference type="EMBL" id="KV454003">
    <property type="protein sequence ID" value="ODQ46526.1"/>
    <property type="molecule type" value="Genomic_DNA"/>
</dbReference>
<evidence type="ECO:0000313" key="1">
    <source>
        <dbReference type="EMBL" id="ODQ46526.1"/>
    </source>
</evidence>
<name>A0A1E3NKB2_9ASCO</name>
<evidence type="ECO:0000313" key="2">
    <source>
        <dbReference type="Proteomes" id="UP000094455"/>
    </source>
</evidence>
<proteinExistence type="predicted"/>
<organism evidence="1 2">
    <name type="scientific">Pichia membranifaciens NRRL Y-2026</name>
    <dbReference type="NCBI Taxonomy" id="763406"/>
    <lineage>
        <taxon>Eukaryota</taxon>
        <taxon>Fungi</taxon>
        <taxon>Dikarya</taxon>
        <taxon>Ascomycota</taxon>
        <taxon>Saccharomycotina</taxon>
        <taxon>Pichiomycetes</taxon>
        <taxon>Pichiales</taxon>
        <taxon>Pichiaceae</taxon>
        <taxon>Pichia</taxon>
    </lineage>
</organism>
<dbReference type="AlphaFoldDB" id="A0A1E3NKB2"/>
<dbReference type="Proteomes" id="UP000094455">
    <property type="component" value="Unassembled WGS sequence"/>
</dbReference>
<reference evidence="1 2" key="1">
    <citation type="journal article" date="2016" name="Proc. Natl. Acad. Sci. U.S.A.">
        <title>Comparative genomics of biotechnologically important yeasts.</title>
        <authorList>
            <person name="Riley R."/>
            <person name="Haridas S."/>
            <person name="Wolfe K.H."/>
            <person name="Lopes M.R."/>
            <person name="Hittinger C.T."/>
            <person name="Goeker M."/>
            <person name="Salamov A.A."/>
            <person name="Wisecaver J.H."/>
            <person name="Long T.M."/>
            <person name="Calvey C.H."/>
            <person name="Aerts A.L."/>
            <person name="Barry K.W."/>
            <person name="Choi C."/>
            <person name="Clum A."/>
            <person name="Coughlan A.Y."/>
            <person name="Deshpande S."/>
            <person name="Douglass A.P."/>
            <person name="Hanson S.J."/>
            <person name="Klenk H.-P."/>
            <person name="LaButti K.M."/>
            <person name="Lapidus A."/>
            <person name="Lindquist E.A."/>
            <person name="Lipzen A.M."/>
            <person name="Meier-Kolthoff J.P."/>
            <person name="Ohm R.A."/>
            <person name="Otillar R.P."/>
            <person name="Pangilinan J.L."/>
            <person name="Peng Y."/>
            <person name="Rokas A."/>
            <person name="Rosa C.A."/>
            <person name="Scheuner C."/>
            <person name="Sibirny A.A."/>
            <person name="Slot J.C."/>
            <person name="Stielow J.B."/>
            <person name="Sun H."/>
            <person name="Kurtzman C.P."/>
            <person name="Blackwell M."/>
            <person name="Grigoriev I.V."/>
            <person name="Jeffries T.W."/>
        </authorList>
    </citation>
    <scope>NUCLEOTIDE SEQUENCE [LARGE SCALE GENOMIC DNA]</scope>
    <source>
        <strain evidence="1 2">NRRL Y-2026</strain>
    </source>
</reference>
<accession>A0A1E3NKB2</accession>
<dbReference type="RefSeq" id="XP_019017639.1">
    <property type="nucleotide sequence ID" value="XM_019160019.1"/>
</dbReference>
<sequence>MSGQEPSVSTNELKKRIEDFLSDTKDASKTASQLYVLLASEPELSETPLPIFKGKHLILLLRMLKTADLSSAPGRNLYQVCQSSLAHLQADTPYIYRTMLHLMLGRKLNEPLLQLVLSDQTVLQQFICQAVATVDASSANHTINLLSYILNNAQQCLDTEIVDYISQSLHNCIINTECVNDKLLRTTLQLYVKLGTLAYERGDLVTSSNIDKILQFQVFLDHFSVKEYAAYFQGKDATWTENSLLSLETLAYPKLADISYTTPASNIQWKSVIDYLDLFVLVSSYSNGDNIKNTLLRPVLSFLLKLCRIVDIPIEHGHNFKICVSKILHFAYVNDLRPYENVKFFLILLSYISFSADTEVRENAFIALTALLSLEKDIVAPYIGLDDSENFNDLCLECLTEYNNEITHMYIVKLLFEKTNSRFFAFNFDELFYTIQSFANIDVIRAYNNAFTKYPEKLKKICLDQLHKSNFFSTLDTHSLNLIKLVIDLKKSIKKLDSFRLQVVPLYPGATRRETRIYLYVLLSLTAKKKLDMNDFMICDMFRYNDPDIQSCLTAIFNKFSVIDPLLNKLIDKISDQNTVLVSVVESSDTLYKDISVSDNRFRIIKACVIGNSKHFLFFLRFFANMIESTPAGFEKRPLYNLLKTVEKTYLDWEINDRILFWEELSSFSADASLSESFLKILNEFIESLKADDRHIIVNQKMNIPLVINDFENKTTEELKQIIIDKVTFHKQTTKAHLKSKKILNINKAKKSTGEEIVKILNLPLDKSDEEIKVSITVYPNGRYTGETADKSEGKKTKKLNQRDRKFLFLRNLSADKSSKIVVQGKPTVITKYSSHFIKIMTNDLFKGIFQGKSNIGKFAAHLFNSKLNFISASDEEIQQALKKFRLNCDEFTKYLFVKLVFYLDSRSLMDANLRTKLKSLNSEGGSLSEFLKEEFTYSQKS</sequence>
<protein>
    <submittedName>
        <fullName evidence="1">Uncharacterized protein</fullName>
    </submittedName>
</protein>
<dbReference type="OrthoDB" id="10649365at2759"/>